<protein>
    <recommendedName>
        <fullName evidence="5">Putative glutamate--cysteine ligase 2</fullName>
        <ecNumber evidence="5">6.3.2.2</ecNumber>
    </recommendedName>
    <alternativeName>
        <fullName evidence="5">Gamma-glutamylcysteine synthetase 2</fullName>
        <shortName evidence="5">GCS 2</shortName>
        <shortName evidence="5">Gamma-GCS 2</shortName>
    </alternativeName>
</protein>
<comment type="caution">
    <text evidence="6">The sequence shown here is derived from an EMBL/GenBank/DDBJ whole genome shotgun (WGS) entry which is preliminary data.</text>
</comment>
<dbReference type="AlphaFoldDB" id="A0A7Z7IJF4"/>
<keyword evidence="3 5" id="KW-0067">ATP-binding</keyword>
<dbReference type="Pfam" id="PF04107">
    <property type="entry name" value="GCS2"/>
    <property type="match status" value="1"/>
</dbReference>
<keyword evidence="1 5" id="KW-0436">Ligase</keyword>
<sequence>MPAGSLHSMGPRCSGSDLPTVGVEEEFLLADPRTGEPAARNTAVAAEAGHRGVTLQLELSSCQVETTSSIATTSAQLGKELLGLRRTAAQAAQACGVRLLALGLPPATPHEFPVTDTPRYRQIGARFGMIAHEQGICGCHVHVQVPHRAAAIHVSNWLRPWLPTLLALSANSALYRNTDTGFASWRSVLWRRWPAAGAPPFFPSAEEYDRAVRMLIDAGVILDPNMIYWDVRPSANFPTVEVRVADVPATVAETVLIATLIRAAVIMALHEHTQGDDVGRLPPGALRAAYWMAAHEGLSGRTLDLINECESVPARAQLCALVRRVRPALEALGEYDRVVEEFERIAAQGNGAMRQLRAWRRRGEVMDVIDEAAVTTLTG</sequence>
<dbReference type="InterPro" id="IPR011793">
    <property type="entry name" value="YbdK"/>
</dbReference>
<comment type="function">
    <text evidence="5">ATP-dependent carboxylate-amine ligase which exhibits weak glutamate--cysteine ligase activity.</text>
</comment>
<dbReference type="GO" id="GO:0005524">
    <property type="term" value="F:ATP binding"/>
    <property type="evidence" value="ECO:0007669"/>
    <property type="project" value="UniProtKB-KW"/>
</dbReference>
<dbReference type="HAMAP" id="MF_01609">
    <property type="entry name" value="Glu_cys_ligase_2"/>
    <property type="match status" value="1"/>
</dbReference>
<reference evidence="6 7" key="1">
    <citation type="submission" date="2017-10" db="EMBL/GenBank/DDBJ databases">
        <authorList>
            <consortium name="Urmite Genomes"/>
        </authorList>
    </citation>
    <scope>NUCLEOTIDE SEQUENCE [LARGE SCALE GENOMIC DNA]</scope>
    <source>
        <strain evidence="6 7">FB-527</strain>
    </source>
</reference>
<keyword evidence="2 5" id="KW-0547">Nucleotide-binding</keyword>
<organism evidence="6 7">
    <name type="scientific">Mycobacterium simulans</name>
    <dbReference type="NCBI Taxonomy" id="627089"/>
    <lineage>
        <taxon>Bacteria</taxon>
        <taxon>Bacillati</taxon>
        <taxon>Actinomycetota</taxon>
        <taxon>Actinomycetes</taxon>
        <taxon>Mycobacteriales</taxon>
        <taxon>Mycobacteriaceae</taxon>
        <taxon>Mycobacterium</taxon>
    </lineage>
</organism>
<comment type="catalytic activity">
    <reaction evidence="4 5">
        <text>L-cysteine + L-glutamate + ATP = gamma-L-glutamyl-L-cysteine + ADP + phosphate + H(+)</text>
        <dbReference type="Rhea" id="RHEA:13285"/>
        <dbReference type="ChEBI" id="CHEBI:15378"/>
        <dbReference type="ChEBI" id="CHEBI:29985"/>
        <dbReference type="ChEBI" id="CHEBI:30616"/>
        <dbReference type="ChEBI" id="CHEBI:35235"/>
        <dbReference type="ChEBI" id="CHEBI:43474"/>
        <dbReference type="ChEBI" id="CHEBI:58173"/>
        <dbReference type="ChEBI" id="CHEBI:456216"/>
        <dbReference type="EC" id="6.3.2.2"/>
    </reaction>
</comment>
<dbReference type="GO" id="GO:0042398">
    <property type="term" value="P:modified amino acid biosynthetic process"/>
    <property type="evidence" value="ECO:0007669"/>
    <property type="project" value="InterPro"/>
</dbReference>
<evidence type="ECO:0000256" key="1">
    <source>
        <dbReference type="ARBA" id="ARBA00022598"/>
    </source>
</evidence>
<dbReference type="Proteomes" id="UP000554965">
    <property type="component" value="Unassembled WGS sequence"/>
</dbReference>
<name>A0A7Z7IJF4_9MYCO</name>
<dbReference type="InterPro" id="IPR006336">
    <property type="entry name" value="GCS2"/>
</dbReference>
<dbReference type="EC" id="6.3.2.2" evidence="5"/>
<dbReference type="NCBIfam" id="NF010041">
    <property type="entry name" value="PRK13517.1-1"/>
    <property type="match status" value="1"/>
</dbReference>
<evidence type="ECO:0000313" key="6">
    <source>
        <dbReference type="EMBL" id="SOJ54634.1"/>
    </source>
</evidence>
<dbReference type="NCBIfam" id="TIGR02050">
    <property type="entry name" value="gshA_cyan_rel"/>
    <property type="match status" value="1"/>
</dbReference>
<proteinExistence type="inferred from homology"/>
<comment type="similarity">
    <text evidence="5">Belongs to the glutamate--cysteine ligase type 2 family. YbdK subfamily.</text>
</comment>
<evidence type="ECO:0000313" key="7">
    <source>
        <dbReference type="Proteomes" id="UP000554965"/>
    </source>
</evidence>
<gene>
    <name evidence="6" type="ORF">MSIMFB_02127</name>
</gene>
<evidence type="ECO:0000256" key="2">
    <source>
        <dbReference type="ARBA" id="ARBA00022741"/>
    </source>
</evidence>
<dbReference type="EMBL" id="OCTY01000002">
    <property type="protein sequence ID" value="SOJ54634.1"/>
    <property type="molecule type" value="Genomic_DNA"/>
</dbReference>
<dbReference type="InterPro" id="IPR050141">
    <property type="entry name" value="GCL_type2/YbdK_subfam"/>
</dbReference>
<keyword evidence="7" id="KW-1185">Reference proteome</keyword>
<accession>A0A7Z7IJF4</accession>
<dbReference type="PANTHER" id="PTHR36510:SF1">
    <property type="entry name" value="GLUTAMATE--CYSTEINE LIGASE 2-RELATED"/>
    <property type="match status" value="1"/>
</dbReference>
<dbReference type="SUPFAM" id="SSF55931">
    <property type="entry name" value="Glutamine synthetase/guanido kinase"/>
    <property type="match status" value="1"/>
</dbReference>
<evidence type="ECO:0000256" key="4">
    <source>
        <dbReference type="ARBA" id="ARBA00048819"/>
    </source>
</evidence>
<dbReference type="InterPro" id="IPR014746">
    <property type="entry name" value="Gln_synth/guanido_kin_cat_dom"/>
</dbReference>
<evidence type="ECO:0000256" key="5">
    <source>
        <dbReference type="HAMAP-Rule" id="MF_01609"/>
    </source>
</evidence>
<dbReference type="GO" id="GO:0004357">
    <property type="term" value="F:glutamate-cysteine ligase activity"/>
    <property type="evidence" value="ECO:0007669"/>
    <property type="project" value="UniProtKB-EC"/>
</dbReference>
<evidence type="ECO:0000256" key="3">
    <source>
        <dbReference type="ARBA" id="ARBA00022840"/>
    </source>
</evidence>
<dbReference type="Gene3D" id="3.30.590.20">
    <property type="match status" value="1"/>
</dbReference>
<dbReference type="PANTHER" id="PTHR36510">
    <property type="entry name" value="GLUTAMATE--CYSTEINE LIGASE 2-RELATED"/>
    <property type="match status" value="1"/>
</dbReference>